<dbReference type="Gene3D" id="2.60.120.650">
    <property type="entry name" value="Cupin"/>
    <property type="match status" value="1"/>
</dbReference>
<feature type="compositionally biased region" description="Basic and acidic residues" evidence="1">
    <location>
        <begin position="642"/>
        <end position="676"/>
    </location>
</feature>
<comment type="caution">
    <text evidence="3">The sequence shown here is derived from an EMBL/GenBank/DDBJ whole genome shotgun (WGS) entry which is preliminary data.</text>
</comment>
<organism evidence="3 4">
    <name type="scientific">Dentipellis fragilis</name>
    <dbReference type="NCBI Taxonomy" id="205917"/>
    <lineage>
        <taxon>Eukaryota</taxon>
        <taxon>Fungi</taxon>
        <taxon>Dikarya</taxon>
        <taxon>Basidiomycota</taxon>
        <taxon>Agaricomycotina</taxon>
        <taxon>Agaricomycetes</taxon>
        <taxon>Russulales</taxon>
        <taxon>Hericiaceae</taxon>
        <taxon>Dentipellis</taxon>
    </lineage>
</organism>
<proteinExistence type="predicted"/>
<gene>
    <name evidence="3" type="ORF">EVG20_g8622</name>
</gene>
<dbReference type="SUPFAM" id="SSF51197">
    <property type="entry name" value="Clavaminate synthase-like"/>
    <property type="match status" value="1"/>
</dbReference>
<protein>
    <recommendedName>
        <fullName evidence="2">JmjC domain-containing protein</fullName>
    </recommendedName>
</protein>
<feature type="region of interest" description="Disordered" evidence="1">
    <location>
        <begin position="635"/>
        <end position="676"/>
    </location>
</feature>
<evidence type="ECO:0000259" key="2">
    <source>
        <dbReference type="PROSITE" id="PS51184"/>
    </source>
</evidence>
<dbReference type="EMBL" id="SEOQ01000765">
    <property type="protein sequence ID" value="TFY57240.1"/>
    <property type="molecule type" value="Genomic_DNA"/>
</dbReference>
<dbReference type="InterPro" id="IPR003347">
    <property type="entry name" value="JmjC_dom"/>
</dbReference>
<feature type="domain" description="JmjC" evidence="2">
    <location>
        <begin position="912"/>
        <end position="1074"/>
    </location>
</feature>
<dbReference type="Proteomes" id="UP000298327">
    <property type="component" value="Unassembled WGS sequence"/>
</dbReference>
<reference evidence="3 4" key="1">
    <citation type="submission" date="2019-02" db="EMBL/GenBank/DDBJ databases">
        <title>Genome sequencing of the rare red list fungi Dentipellis fragilis.</title>
        <authorList>
            <person name="Buettner E."/>
            <person name="Kellner H."/>
        </authorList>
    </citation>
    <scope>NUCLEOTIDE SEQUENCE [LARGE SCALE GENOMIC DNA]</scope>
    <source>
        <strain evidence="3 4">DSM 105465</strain>
    </source>
</reference>
<sequence length="1332" mass="149973">MNVQTLIEPESTDLVSDDNMIIKHHVRYCRKEDCRLSVFSSLQLVSNFWLFHNGFSIGIGDTIADNKTVAYITQHSGQGNASSCHSAAPMETFGHQSKPPAIAGGFDWRPTGPSTTSIRAVLTIAHSDQRHISRPWPMAEAAAWSAAAPSFSLKNHCHGPWSAGKLDARQLWNGSGSVPRSPSPVPAPTFQTAKRRKLNTRLIFILFKDLPWSTKQMRSANSLESLLGNEDAFVPNGQDADEAAGEAPFIKRVDIWGPADFYNLKDDSAPKLWDYFMNTLALLADPQMKKLTGKLSSLVHAIVLQYHVVDVMIRVWPMSNEVVGGSQIANASFYKLITKGPWLKAILKPLSNWPARLDMLAALIAESAEVEQSTNTDLAVRTHWEVLEWSDTAAKDMATFLMMKDNARSGTADKIMLYQNFERAAIGLNLVLSGDTFADKETLKAKYPRMRHDSAGPKLAQTLSPLMACLCISPLVLFSPVSLYSNRITQEQYVNLWTALGNSQRPEILQDMERATWLTLFLVARGAKTEEVLKSLLSWWTSTWSPISPNSNAQGWFEDPEHPNSSRLQEEEEDDDDDDEIQAIRMDKAFDSWIEENNMTSHFNIGDKKDRASLKELYKGVDVAAQKKFQELIDNPNRNLRKKEPAASKTAEEIAKEKADKKEARAKAKKELDAKREAAKRKRELLAEKAREEVEKKKEQESPKRLTKVNSLLRDPLTSRKAKCDVSDPYARVPDHWTTVEPLDKSLVKVNKAPVTLCVYNPSTNKQDKIDVTATNTSDNKAPHFQFLKDLAKTLKSSRIDGELRLNVAGSRSAFKVIEEDKLKSMDVAAVQDLFRLYNVVVKNVTPPSSQWEWSRKCVACIGDMNAKYQIRDQAVDDIRVGTLEDIYVTGVSQRTLQTPDKWRPAKVLNGLSIPLVEPLSELPYYHAFATHLQVLQADDAVHGLSIKRRAIQDLSWATMASKWSCSPIHVDTDSLCTASRPLIGSKLWVILTPKDEDLESTLSSIHRYDIHSLDIDLKNYIAEGVILGPGETLYQRPNEYHWVYGIDPTIVSGRHFFAGSTIASSLYGQVHQLVRGDTLTNDSYPHVRAILADFLLWWSSAVDRHYSPIAVPDPSTKDGLENIIATVNAAVFFWTLCCHGSQEPDVQDVESGNRRIHNLAVLMDLLAWLFTDRYLYLTSDSQDEFAESPYTFITACNVHFTKAIILYSPNLHEDDDTSDDESDVDSSSQLPSQRLFEMLYRDLAWMWGTDNTWVVDFEDWCLNIHDNPVETMYPDPPPSWNVRNMSKHCPIPAIPYSAIFTQRAEKCARAEASSDEDGDYPDVTKRVKRHK</sequence>
<dbReference type="OrthoDB" id="3270451at2759"/>
<evidence type="ECO:0000256" key="1">
    <source>
        <dbReference type="SAM" id="MobiDB-lite"/>
    </source>
</evidence>
<feature type="region of interest" description="Disordered" evidence="1">
    <location>
        <begin position="1311"/>
        <end position="1332"/>
    </location>
</feature>
<dbReference type="PROSITE" id="PS51184">
    <property type="entry name" value="JMJC"/>
    <property type="match status" value="1"/>
</dbReference>
<dbReference type="STRING" id="205917.A0A4Y9Y549"/>
<feature type="region of interest" description="Disordered" evidence="1">
    <location>
        <begin position="551"/>
        <end position="578"/>
    </location>
</feature>
<accession>A0A4Y9Y549</accession>
<keyword evidence="4" id="KW-1185">Reference proteome</keyword>
<evidence type="ECO:0000313" key="4">
    <source>
        <dbReference type="Proteomes" id="UP000298327"/>
    </source>
</evidence>
<name>A0A4Y9Y549_9AGAM</name>
<evidence type="ECO:0000313" key="3">
    <source>
        <dbReference type="EMBL" id="TFY57240.1"/>
    </source>
</evidence>